<dbReference type="SUPFAM" id="SSF51905">
    <property type="entry name" value="FAD/NAD(P)-binding domain"/>
    <property type="match status" value="1"/>
</dbReference>
<dbReference type="PRINTS" id="PR00368">
    <property type="entry name" value="FADPNR"/>
</dbReference>
<dbReference type="Proteomes" id="UP001202961">
    <property type="component" value="Unassembled WGS sequence"/>
</dbReference>
<reference evidence="7 8" key="1">
    <citation type="journal article" date="2022" name="Syst. Appl. Microbiol.">
        <title>Rhodopirellula aestuarii sp. nov., a novel member of the genus Rhodopirellula isolated from brackish sediments collected in the Tagus River estuary, Portugal.</title>
        <authorList>
            <person name="Vitorino I.R."/>
            <person name="Klimek D."/>
            <person name="Calusinska M."/>
            <person name="Lobo-da-Cunha A."/>
            <person name="Vasconcelos V."/>
            <person name="Lage O.M."/>
        </authorList>
    </citation>
    <scope>NUCLEOTIDE SEQUENCE [LARGE SCALE GENOMIC DNA]</scope>
    <source>
        <strain evidence="7 8">ICT_H3.1</strain>
    </source>
</reference>
<evidence type="ECO:0000259" key="5">
    <source>
        <dbReference type="Pfam" id="PF02852"/>
    </source>
</evidence>
<comment type="cofactor">
    <cofactor evidence="1">
        <name>FAD</name>
        <dbReference type="ChEBI" id="CHEBI:57692"/>
    </cofactor>
</comment>
<proteinExistence type="inferred from homology"/>
<evidence type="ECO:0000256" key="2">
    <source>
        <dbReference type="ARBA" id="ARBA00007532"/>
    </source>
</evidence>
<comment type="similarity">
    <text evidence="2">Belongs to the class-I pyridine nucleotide-disulfide oxidoreductase family.</text>
</comment>
<dbReference type="Gene3D" id="3.30.390.30">
    <property type="match status" value="1"/>
</dbReference>
<dbReference type="InterPro" id="IPR023753">
    <property type="entry name" value="FAD/NAD-binding_dom"/>
</dbReference>
<dbReference type="Pfam" id="PF07992">
    <property type="entry name" value="Pyr_redox_2"/>
    <property type="match status" value="1"/>
</dbReference>
<dbReference type="PRINTS" id="PR00411">
    <property type="entry name" value="PNDRDTASEI"/>
</dbReference>
<evidence type="ECO:0000313" key="8">
    <source>
        <dbReference type="Proteomes" id="UP001202961"/>
    </source>
</evidence>
<feature type="domain" description="Pyridine nucleotide-disulphide oxidoreductase dimerisation" evidence="5">
    <location>
        <begin position="342"/>
        <end position="448"/>
    </location>
</feature>
<evidence type="ECO:0000259" key="6">
    <source>
        <dbReference type="Pfam" id="PF07992"/>
    </source>
</evidence>
<evidence type="ECO:0000313" key="7">
    <source>
        <dbReference type="EMBL" id="MCM2369679.1"/>
    </source>
</evidence>
<evidence type="ECO:0000256" key="4">
    <source>
        <dbReference type="ARBA" id="ARBA00022827"/>
    </source>
</evidence>
<keyword evidence="3" id="KW-0285">Flavoprotein</keyword>
<dbReference type="InterPro" id="IPR036188">
    <property type="entry name" value="FAD/NAD-bd_sf"/>
</dbReference>
<sequence>MKEQHFDLIVLGSGPAGSTVATKAVEDGKSVAIVESREYGGTCALRGCNPKKVYANAGTLIDQVRRAEGKLVVGSESIRIDWENLLRFKQEFTQPVKEERESSFQSDGIATFHGNATFTGPNRLSTGSELLSASRIVIATGATPTKIDVPGSQHIRTSDEFLELAKLPKHVVFIGGGYISMEFAHVVARCGSDVTIVERDGSVLSGFDPDLVEQLTQYSRRRGIQFRFDATMTAIESDAGGSYRVQFEEGEPIECGLIVHGAGRVPNINSLDLQTGGIAFDKDGITVDKTLRSTTNEHVFAAGDCAASGVPRLTPTANEEARILVKNLFSDQPESIPDYGPIPKVAFTTPAIAAVGLSEKDAAKSFDIEVRTEDSSSWGSVRKTGDVVAGYKILVDKQTDQVVGAHLLGPGAEETINLFALAMKFELSATDIKSTLFAFPTYSSDVRRML</sequence>
<dbReference type="InterPro" id="IPR016156">
    <property type="entry name" value="FAD/NAD-linked_Rdtase_dimer_sf"/>
</dbReference>
<dbReference type="PANTHER" id="PTHR43014">
    <property type="entry name" value="MERCURIC REDUCTASE"/>
    <property type="match status" value="1"/>
</dbReference>
<dbReference type="EMBL" id="JAMQBK010000012">
    <property type="protein sequence ID" value="MCM2369679.1"/>
    <property type="molecule type" value="Genomic_DNA"/>
</dbReference>
<dbReference type="InterPro" id="IPR004099">
    <property type="entry name" value="Pyr_nucl-diS_OxRdtase_dimer"/>
</dbReference>
<dbReference type="PANTHER" id="PTHR43014:SF5">
    <property type="entry name" value="GLUTATHIONE REDUCTASE (NADPH)"/>
    <property type="match status" value="1"/>
</dbReference>
<protein>
    <submittedName>
        <fullName evidence="7">NAD(P)/FAD-dependent oxidoreductase</fullName>
    </submittedName>
</protein>
<dbReference type="InterPro" id="IPR001100">
    <property type="entry name" value="Pyr_nuc-diS_OxRdtase"/>
</dbReference>
<keyword evidence="4" id="KW-0274">FAD</keyword>
<dbReference type="PIRSF" id="PIRSF000350">
    <property type="entry name" value="Mercury_reductase_MerA"/>
    <property type="match status" value="1"/>
</dbReference>
<name>A0ABT0TYL3_9BACT</name>
<dbReference type="Gene3D" id="3.50.50.60">
    <property type="entry name" value="FAD/NAD(P)-binding domain"/>
    <property type="match status" value="2"/>
</dbReference>
<feature type="domain" description="FAD/NAD(P)-binding" evidence="6">
    <location>
        <begin position="6"/>
        <end position="321"/>
    </location>
</feature>
<gene>
    <name evidence="7" type="ORF">NB063_03480</name>
</gene>
<evidence type="ECO:0000256" key="1">
    <source>
        <dbReference type="ARBA" id="ARBA00001974"/>
    </source>
</evidence>
<dbReference type="Pfam" id="PF02852">
    <property type="entry name" value="Pyr_redox_dim"/>
    <property type="match status" value="1"/>
</dbReference>
<evidence type="ECO:0000256" key="3">
    <source>
        <dbReference type="ARBA" id="ARBA00022630"/>
    </source>
</evidence>
<accession>A0ABT0TYL3</accession>
<keyword evidence="8" id="KW-1185">Reference proteome</keyword>
<dbReference type="RefSeq" id="WP_250927348.1">
    <property type="nucleotide sequence ID" value="NZ_JAMQBK010000012.1"/>
</dbReference>
<dbReference type="SUPFAM" id="SSF55424">
    <property type="entry name" value="FAD/NAD-linked reductases, dimerisation (C-terminal) domain"/>
    <property type="match status" value="1"/>
</dbReference>
<comment type="caution">
    <text evidence="7">The sequence shown here is derived from an EMBL/GenBank/DDBJ whole genome shotgun (WGS) entry which is preliminary data.</text>
</comment>
<organism evidence="7 8">
    <name type="scientific">Aporhodopirellula aestuarii</name>
    <dbReference type="NCBI Taxonomy" id="2950107"/>
    <lineage>
        <taxon>Bacteria</taxon>
        <taxon>Pseudomonadati</taxon>
        <taxon>Planctomycetota</taxon>
        <taxon>Planctomycetia</taxon>
        <taxon>Pirellulales</taxon>
        <taxon>Pirellulaceae</taxon>
        <taxon>Aporhodopirellula</taxon>
    </lineage>
</organism>